<comment type="function">
    <text evidence="7">Catalyzes the transfer of a ribosyl phosphate group from 5-phosphoribose 1-diphosphate to orotate, leading to the formation of orotidine monophosphate (OMP).</text>
</comment>
<evidence type="ECO:0000313" key="10">
    <source>
        <dbReference type="EMBL" id="SHN84769.1"/>
    </source>
</evidence>
<dbReference type="Proteomes" id="UP000184428">
    <property type="component" value="Unassembled WGS sequence"/>
</dbReference>
<dbReference type="FunFam" id="3.40.50.2020:FF:000029">
    <property type="entry name" value="Orotate phosphoribosyltransferase"/>
    <property type="match status" value="1"/>
</dbReference>
<comment type="subunit">
    <text evidence="7">Homodimer.</text>
</comment>
<keyword evidence="3 7" id="KW-0328">Glycosyltransferase</keyword>
<feature type="binding site" evidence="7">
    <location>
        <position position="121"/>
    </location>
    <ligand>
        <name>5-phospho-alpha-D-ribose 1-diphosphate</name>
        <dbReference type="ChEBI" id="CHEBI:58017"/>
        <note>ligand shared between dimeric partners</note>
    </ligand>
</feature>
<dbReference type="GO" id="GO:0044205">
    <property type="term" value="P:'de novo' UMP biosynthetic process"/>
    <property type="evidence" value="ECO:0007669"/>
    <property type="project" value="UniProtKB-UniRule"/>
</dbReference>
<sequence length="200" mass="20652">MAQDPLPPHSSSLGAGPGEGAALPDRDRLLELVVDLAVVHGRVTLSSGQEADWYIDMRRLTLHHEGAPLVGRVMRQLTGDLRYDVVGGLTLGADPVATAMLHAAAAGEGFLDACVVRKAGKAHGLQRRIEGPDVAGRAVLVVEDVSTTGSSPLTAVEALREAGAEPVAVAVVVDRGGRAAVEAAGLEYRAAFTLADLGLE</sequence>
<comment type="catalytic activity">
    <reaction evidence="7">
        <text>orotidine 5'-phosphate + diphosphate = orotate + 5-phospho-alpha-D-ribose 1-diphosphate</text>
        <dbReference type="Rhea" id="RHEA:10380"/>
        <dbReference type="ChEBI" id="CHEBI:30839"/>
        <dbReference type="ChEBI" id="CHEBI:33019"/>
        <dbReference type="ChEBI" id="CHEBI:57538"/>
        <dbReference type="ChEBI" id="CHEBI:58017"/>
        <dbReference type="EC" id="2.4.2.10"/>
    </reaction>
</comment>
<comment type="caution">
    <text evidence="7">Lacks conserved residue(s) required for the propagation of feature annotation.</text>
</comment>
<evidence type="ECO:0000256" key="6">
    <source>
        <dbReference type="ARBA" id="ARBA00022975"/>
    </source>
</evidence>
<feature type="binding site" evidence="7">
    <location>
        <position position="123"/>
    </location>
    <ligand>
        <name>5-phospho-alpha-D-ribose 1-diphosphate</name>
        <dbReference type="ChEBI" id="CHEBI:58017"/>
        <note>ligand shared between dimeric partners</note>
    </ligand>
</feature>
<dbReference type="InterPro" id="IPR000836">
    <property type="entry name" value="PRTase_dom"/>
</dbReference>
<dbReference type="Gene3D" id="3.40.50.2020">
    <property type="match status" value="1"/>
</dbReference>
<evidence type="ECO:0000259" key="9">
    <source>
        <dbReference type="Pfam" id="PF00156"/>
    </source>
</evidence>
<reference evidence="10 11" key="1">
    <citation type="submission" date="2016-12" db="EMBL/GenBank/DDBJ databases">
        <authorList>
            <person name="Song W.-J."/>
            <person name="Kurnit D.M."/>
        </authorList>
    </citation>
    <scope>NUCLEOTIDE SEQUENCE [LARGE SCALE GENOMIC DNA]</scope>
    <source>
        <strain evidence="10 11">DSM 43162</strain>
    </source>
</reference>
<dbReference type="NCBIfam" id="TIGR00336">
    <property type="entry name" value="pyrE"/>
    <property type="match status" value="1"/>
</dbReference>
<organism evidence="10 11">
    <name type="scientific">Geodermatophilus obscurus</name>
    <dbReference type="NCBI Taxonomy" id="1861"/>
    <lineage>
        <taxon>Bacteria</taxon>
        <taxon>Bacillati</taxon>
        <taxon>Actinomycetota</taxon>
        <taxon>Actinomycetes</taxon>
        <taxon>Geodermatophilales</taxon>
        <taxon>Geodermatophilaceae</taxon>
        <taxon>Geodermatophilus</taxon>
    </lineage>
</organism>
<comment type="cofactor">
    <cofactor evidence="7">
        <name>Mg(2+)</name>
        <dbReference type="ChEBI" id="CHEBI:18420"/>
    </cofactor>
</comment>
<keyword evidence="6 7" id="KW-0665">Pyrimidine biosynthesis</keyword>
<evidence type="ECO:0000256" key="3">
    <source>
        <dbReference type="ARBA" id="ARBA00022676"/>
    </source>
</evidence>
<dbReference type="HAMAP" id="MF_01208">
    <property type="entry name" value="PyrE"/>
    <property type="match status" value="1"/>
</dbReference>
<feature type="binding site" description="in other chain" evidence="7">
    <location>
        <begin position="143"/>
        <end position="151"/>
    </location>
    <ligand>
        <name>5-phospho-alpha-D-ribose 1-diphosphate</name>
        <dbReference type="ChEBI" id="CHEBI:58017"/>
        <note>ligand shared between dimeric partners</note>
    </ligand>
</feature>
<proteinExistence type="inferred from homology"/>
<dbReference type="SUPFAM" id="SSF53271">
    <property type="entry name" value="PRTase-like"/>
    <property type="match status" value="1"/>
</dbReference>
<evidence type="ECO:0000256" key="4">
    <source>
        <dbReference type="ARBA" id="ARBA00022679"/>
    </source>
</evidence>
<comment type="pathway">
    <text evidence="1 7">Pyrimidine metabolism; UMP biosynthesis via de novo pathway; UMP from orotate: step 1/2.</text>
</comment>
<dbReference type="AlphaFoldDB" id="A0A1M7UP76"/>
<feature type="binding site" evidence="7">
    <location>
        <position position="175"/>
    </location>
    <ligand>
        <name>orotate</name>
        <dbReference type="ChEBI" id="CHEBI:30839"/>
    </ligand>
</feature>
<keyword evidence="4 7" id="KW-0808">Transferase</keyword>
<keyword evidence="5 7" id="KW-0460">Magnesium</keyword>
<gene>
    <name evidence="7" type="primary">pyrE</name>
    <name evidence="10" type="ORF">SAMN05660350_03663</name>
</gene>
<name>A0A1M7UP76_9ACTN</name>
<feature type="region of interest" description="Disordered" evidence="8">
    <location>
        <begin position="1"/>
        <end position="20"/>
    </location>
</feature>
<feature type="binding site" evidence="7">
    <location>
        <position position="147"/>
    </location>
    <ligand>
        <name>orotate</name>
        <dbReference type="ChEBI" id="CHEBI:30839"/>
    </ligand>
</feature>
<dbReference type="GO" id="GO:0000287">
    <property type="term" value="F:magnesium ion binding"/>
    <property type="evidence" value="ECO:0007669"/>
    <property type="project" value="UniProtKB-UniRule"/>
</dbReference>
<dbReference type="CDD" id="cd06223">
    <property type="entry name" value="PRTases_typeI"/>
    <property type="match status" value="1"/>
</dbReference>
<feature type="domain" description="Phosphoribosyltransferase" evidence="9">
    <location>
        <begin position="76"/>
        <end position="180"/>
    </location>
</feature>
<protein>
    <recommendedName>
        <fullName evidence="2 7">Orotate phosphoribosyltransferase</fullName>
        <shortName evidence="7">OPRT</shortName>
        <shortName evidence="7">OPRTase</shortName>
        <ecNumber evidence="2 7">2.4.2.10</ecNumber>
    </recommendedName>
</protein>
<dbReference type="UniPathway" id="UPA00070">
    <property type="reaction ID" value="UER00119"/>
</dbReference>
<dbReference type="Pfam" id="PF00156">
    <property type="entry name" value="Pribosyltran"/>
    <property type="match status" value="1"/>
</dbReference>
<accession>A0A1M7UP76</accession>
<evidence type="ECO:0000256" key="5">
    <source>
        <dbReference type="ARBA" id="ARBA00022842"/>
    </source>
</evidence>
<comment type="similarity">
    <text evidence="7">Belongs to the purine/pyrimidine phosphoribosyltransferase family. PyrE subfamily.</text>
</comment>
<evidence type="ECO:0000256" key="1">
    <source>
        <dbReference type="ARBA" id="ARBA00004889"/>
    </source>
</evidence>
<dbReference type="GO" id="GO:0004588">
    <property type="term" value="F:orotate phosphoribosyltransferase activity"/>
    <property type="evidence" value="ECO:0007669"/>
    <property type="project" value="UniProtKB-UniRule"/>
</dbReference>
<evidence type="ECO:0000256" key="8">
    <source>
        <dbReference type="SAM" id="MobiDB-lite"/>
    </source>
</evidence>
<dbReference type="InterPro" id="IPR004467">
    <property type="entry name" value="Or_phspho_trans_dom"/>
</dbReference>
<dbReference type="RefSeq" id="WP_244277354.1">
    <property type="nucleotide sequence ID" value="NZ_FRDM01000024.1"/>
</dbReference>
<dbReference type="EC" id="2.4.2.10" evidence="2 7"/>
<dbReference type="GO" id="GO:0019856">
    <property type="term" value="P:pyrimidine nucleobase biosynthetic process"/>
    <property type="evidence" value="ECO:0007669"/>
    <property type="project" value="TreeGrafter"/>
</dbReference>
<dbReference type="InterPro" id="IPR023031">
    <property type="entry name" value="OPRT"/>
</dbReference>
<feature type="binding site" description="in other chain" evidence="7">
    <location>
        <position position="118"/>
    </location>
    <ligand>
        <name>5-phospho-alpha-D-ribose 1-diphosphate</name>
        <dbReference type="ChEBI" id="CHEBI:58017"/>
        <note>ligand shared between dimeric partners</note>
    </ligand>
</feature>
<dbReference type="InterPro" id="IPR029057">
    <property type="entry name" value="PRTase-like"/>
</dbReference>
<dbReference type="EMBL" id="FRDM01000024">
    <property type="protein sequence ID" value="SHN84769.1"/>
    <property type="molecule type" value="Genomic_DNA"/>
</dbReference>
<dbReference type="PANTHER" id="PTHR19278">
    <property type="entry name" value="OROTATE PHOSPHORIBOSYLTRANSFERASE"/>
    <property type="match status" value="1"/>
</dbReference>
<dbReference type="PANTHER" id="PTHR19278:SF9">
    <property type="entry name" value="URIDINE 5'-MONOPHOSPHATE SYNTHASE"/>
    <property type="match status" value="1"/>
</dbReference>
<evidence type="ECO:0000256" key="2">
    <source>
        <dbReference type="ARBA" id="ARBA00011971"/>
    </source>
</evidence>
<evidence type="ECO:0000256" key="7">
    <source>
        <dbReference type="HAMAP-Rule" id="MF_01208"/>
    </source>
</evidence>
<evidence type="ECO:0000313" key="11">
    <source>
        <dbReference type="Proteomes" id="UP000184428"/>
    </source>
</evidence>
<feature type="binding site" evidence="7">
    <location>
        <position position="117"/>
    </location>
    <ligand>
        <name>5-phospho-alpha-D-ribose 1-diphosphate</name>
        <dbReference type="ChEBI" id="CHEBI:58017"/>
        <note>ligand shared between dimeric partners</note>
    </ligand>
</feature>